<protein>
    <submittedName>
        <fullName evidence="1">Uncharacterized protein</fullName>
    </submittedName>
</protein>
<accession>A0A4Z0PEY4</accession>
<gene>
    <name evidence="1" type="ORF">EU556_05265</name>
</gene>
<evidence type="ECO:0000313" key="2">
    <source>
        <dbReference type="Proteomes" id="UP000298337"/>
    </source>
</evidence>
<proteinExistence type="predicted"/>
<dbReference type="Proteomes" id="UP000298337">
    <property type="component" value="Unassembled WGS sequence"/>
</dbReference>
<reference evidence="1 2" key="1">
    <citation type="submission" date="2019-04" db="EMBL/GenBank/DDBJ databases">
        <authorList>
            <person name="Feng G."/>
            <person name="Zhang J."/>
            <person name="Zhu H."/>
        </authorList>
    </citation>
    <scope>NUCLEOTIDE SEQUENCE [LARGE SCALE GENOMIC DNA]</scope>
    <source>
        <strain evidence="1 2">92R-1</strain>
    </source>
</reference>
<dbReference type="RefSeq" id="WP_135431716.1">
    <property type="nucleotide sequence ID" value="NZ_SRLA01000001.1"/>
</dbReference>
<dbReference type="OrthoDB" id="5522116at2"/>
<organism evidence="1 2">
    <name type="scientific">Hymenobacter fodinae</name>
    <dbReference type="NCBI Taxonomy" id="2510796"/>
    <lineage>
        <taxon>Bacteria</taxon>
        <taxon>Pseudomonadati</taxon>
        <taxon>Bacteroidota</taxon>
        <taxon>Cytophagia</taxon>
        <taxon>Cytophagales</taxon>
        <taxon>Hymenobacteraceae</taxon>
        <taxon>Hymenobacter</taxon>
    </lineage>
</organism>
<sequence length="160" mass="17920">MLLVSGTFVLAGFCASSCAEDDTPAEPRADELIFGQFYGECSGERCIEIYKFDARKQELAEDVKDLYPTAGTPYEGEYTLLASSFYRHAEDLVQYIPAQLLREANGPIGQPDAGDWGGYYLEVNKNGKRGFWLIDTQKRNLPAYLHPLVDTLQARIDKLP</sequence>
<evidence type="ECO:0000313" key="1">
    <source>
        <dbReference type="EMBL" id="TGE10229.1"/>
    </source>
</evidence>
<dbReference type="AlphaFoldDB" id="A0A4Z0PEY4"/>
<comment type="caution">
    <text evidence="1">The sequence shown here is derived from an EMBL/GenBank/DDBJ whole genome shotgun (WGS) entry which is preliminary data.</text>
</comment>
<dbReference type="EMBL" id="SRLA01000001">
    <property type="protein sequence ID" value="TGE10229.1"/>
    <property type="molecule type" value="Genomic_DNA"/>
</dbReference>
<name>A0A4Z0PEY4_9BACT</name>
<keyword evidence="2" id="KW-1185">Reference proteome</keyword>